<dbReference type="InterPro" id="IPR036388">
    <property type="entry name" value="WH-like_DNA-bd_sf"/>
</dbReference>
<accession>A0ABP9C2M5</accession>
<dbReference type="PANTHER" id="PTHR33164">
    <property type="entry name" value="TRANSCRIPTIONAL REGULATOR, MARR FAMILY"/>
    <property type="match status" value="1"/>
</dbReference>
<dbReference type="RefSeq" id="WP_345421186.1">
    <property type="nucleotide sequence ID" value="NZ_BAABHO010000047.1"/>
</dbReference>
<evidence type="ECO:0000313" key="2">
    <source>
        <dbReference type="EMBL" id="GAA4804081.1"/>
    </source>
</evidence>
<dbReference type="InterPro" id="IPR000835">
    <property type="entry name" value="HTH_MarR-typ"/>
</dbReference>
<dbReference type="Pfam" id="PF12802">
    <property type="entry name" value="MarR_2"/>
    <property type="match status" value="1"/>
</dbReference>
<evidence type="ECO:0000259" key="1">
    <source>
        <dbReference type="PROSITE" id="PS50995"/>
    </source>
</evidence>
<gene>
    <name evidence="2" type="ORF">GCM10023200_46720</name>
</gene>
<dbReference type="InterPro" id="IPR036390">
    <property type="entry name" value="WH_DNA-bd_sf"/>
</dbReference>
<dbReference type="PROSITE" id="PS50995">
    <property type="entry name" value="HTH_MARR_2"/>
    <property type="match status" value="1"/>
</dbReference>
<dbReference type="SUPFAM" id="SSF46785">
    <property type="entry name" value="Winged helix' DNA-binding domain"/>
    <property type="match status" value="1"/>
</dbReference>
<dbReference type="SMART" id="SM00347">
    <property type="entry name" value="HTH_MARR"/>
    <property type="match status" value="1"/>
</dbReference>
<dbReference type="Proteomes" id="UP001500928">
    <property type="component" value="Unassembled WGS sequence"/>
</dbReference>
<sequence>MGEPRWLDEREARAWRGLMAMQVDLAEFLDRRLRTRCGLSGADYEVLAHLSETPDGCVRPFVLGRYLGWEKGRLSQHLGRMERRGLVTRDRCPTDQRGAIVTLTPRGRDLIEAAAPQHVADVREAVVDHLTAAELEALAAIGETVRARLAALDEGRAEP</sequence>
<dbReference type="PRINTS" id="PR00598">
    <property type="entry name" value="HTHMARR"/>
</dbReference>
<proteinExistence type="predicted"/>
<dbReference type="InterPro" id="IPR039422">
    <property type="entry name" value="MarR/SlyA-like"/>
</dbReference>
<reference evidence="3" key="1">
    <citation type="journal article" date="2019" name="Int. J. Syst. Evol. Microbiol.">
        <title>The Global Catalogue of Microorganisms (GCM) 10K type strain sequencing project: providing services to taxonomists for standard genome sequencing and annotation.</title>
        <authorList>
            <consortium name="The Broad Institute Genomics Platform"/>
            <consortium name="The Broad Institute Genome Sequencing Center for Infectious Disease"/>
            <person name="Wu L."/>
            <person name="Ma J."/>
        </authorList>
    </citation>
    <scope>NUCLEOTIDE SEQUENCE [LARGE SCALE GENOMIC DNA]</scope>
    <source>
        <strain evidence="3">JCM 17979</strain>
    </source>
</reference>
<protein>
    <submittedName>
        <fullName evidence="2">MarR family transcriptional regulator</fullName>
    </submittedName>
</protein>
<dbReference type="PANTHER" id="PTHR33164:SF99">
    <property type="entry name" value="MARR FAMILY REGULATORY PROTEIN"/>
    <property type="match status" value="1"/>
</dbReference>
<name>A0ABP9C2M5_9PSEU</name>
<evidence type="ECO:0000313" key="3">
    <source>
        <dbReference type="Proteomes" id="UP001500928"/>
    </source>
</evidence>
<keyword evidence="3" id="KW-1185">Reference proteome</keyword>
<dbReference type="Gene3D" id="1.10.10.10">
    <property type="entry name" value="Winged helix-like DNA-binding domain superfamily/Winged helix DNA-binding domain"/>
    <property type="match status" value="1"/>
</dbReference>
<comment type="caution">
    <text evidence="2">The sequence shown here is derived from an EMBL/GenBank/DDBJ whole genome shotgun (WGS) entry which is preliminary data.</text>
</comment>
<feature type="domain" description="HTH marR-type" evidence="1">
    <location>
        <begin position="11"/>
        <end position="147"/>
    </location>
</feature>
<dbReference type="EMBL" id="BAABHO010000047">
    <property type="protein sequence ID" value="GAA4804081.1"/>
    <property type="molecule type" value="Genomic_DNA"/>
</dbReference>
<organism evidence="2 3">
    <name type="scientific">Actinomycetospora chlora</name>
    <dbReference type="NCBI Taxonomy" id="663608"/>
    <lineage>
        <taxon>Bacteria</taxon>
        <taxon>Bacillati</taxon>
        <taxon>Actinomycetota</taxon>
        <taxon>Actinomycetes</taxon>
        <taxon>Pseudonocardiales</taxon>
        <taxon>Pseudonocardiaceae</taxon>
        <taxon>Actinomycetospora</taxon>
    </lineage>
</organism>